<dbReference type="Proteomes" id="UP000477722">
    <property type="component" value="Unassembled WGS sequence"/>
</dbReference>
<keyword evidence="3" id="KW-1185">Reference proteome</keyword>
<feature type="compositionally biased region" description="Polar residues" evidence="1">
    <location>
        <begin position="20"/>
        <end position="35"/>
    </location>
</feature>
<comment type="caution">
    <text evidence="2">The sequence shown here is derived from an EMBL/GenBank/DDBJ whole genome shotgun (WGS) entry which is preliminary data.</text>
</comment>
<evidence type="ECO:0000313" key="2">
    <source>
        <dbReference type="EMBL" id="NGO69696.1"/>
    </source>
</evidence>
<dbReference type="EMBL" id="JAAKZZ010000134">
    <property type="protein sequence ID" value="NGO69696.1"/>
    <property type="molecule type" value="Genomic_DNA"/>
</dbReference>
<sequence length="50" mass="5545">MLTYTGGTELERIWLDQDAKPNNWTKGNPSLSTDLQPPHLSYDLRSAVGG</sequence>
<dbReference type="RefSeq" id="WP_165299379.1">
    <property type="nucleotide sequence ID" value="NZ_JAAKZZ010000134.1"/>
</dbReference>
<evidence type="ECO:0000313" key="3">
    <source>
        <dbReference type="Proteomes" id="UP000477722"/>
    </source>
</evidence>
<feature type="region of interest" description="Disordered" evidence="1">
    <location>
        <begin position="19"/>
        <end position="50"/>
    </location>
</feature>
<dbReference type="AlphaFoldDB" id="A0A6G4WWN3"/>
<accession>A0A6G4WWN3</accession>
<organism evidence="2 3">
    <name type="scientific">Streptomyces boncukensis</name>
    <dbReference type="NCBI Taxonomy" id="2711219"/>
    <lineage>
        <taxon>Bacteria</taxon>
        <taxon>Bacillati</taxon>
        <taxon>Actinomycetota</taxon>
        <taxon>Actinomycetes</taxon>
        <taxon>Kitasatosporales</taxon>
        <taxon>Streptomycetaceae</taxon>
        <taxon>Streptomyces</taxon>
    </lineage>
</organism>
<protein>
    <submittedName>
        <fullName evidence="2">Uncharacterized protein</fullName>
    </submittedName>
</protein>
<reference evidence="2 3" key="1">
    <citation type="submission" date="2020-02" db="EMBL/GenBank/DDBJ databases">
        <title>Whole-genome analyses of novel actinobacteria.</title>
        <authorList>
            <person name="Sahin N."/>
            <person name="Tatar D."/>
        </authorList>
    </citation>
    <scope>NUCLEOTIDE SEQUENCE [LARGE SCALE GENOMIC DNA]</scope>
    <source>
        <strain evidence="2 3">SB3404</strain>
    </source>
</reference>
<evidence type="ECO:0000256" key="1">
    <source>
        <dbReference type="SAM" id="MobiDB-lite"/>
    </source>
</evidence>
<name>A0A6G4WWN3_9ACTN</name>
<proteinExistence type="predicted"/>
<gene>
    <name evidence="2" type="ORF">G5C65_15305</name>
</gene>